<keyword evidence="5" id="KW-1185">Reference proteome</keyword>
<reference evidence="4 5" key="1">
    <citation type="submission" date="2023-01" db="EMBL/GenBank/DDBJ databases">
        <title>Analysis of 21 Apiospora genomes using comparative genomics revels a genus with tremendous synthesis potential of carbohydrate active enzymes and secondary metabolites.</title>
        <authorList>
            <person name="Sorensen T."/>
        </authorList>
    </citation>
    <scope>NUCLEOTIDE SEQUENCE [LARGE SCALE GENOMIC DNA]</scope>
    <source>
        <strain evidence="4 5">CBS 117206</strain>
    </source>
</reference>
<dbReference type="Gene3D" id="3.90.180.10">
    <property type="entry name" value="Medium-chain alcohol dehydrogenases, catalytic domain"/>
    <property type="match status" value="1"/>
</dbReference>
<dbReference type="SMART" id="SM00355">
    <property type="entry name" value="ZnF_C2H2"/>
    <property type="match status" value="2"/>
</dbReference>
<protein>
    <submittedName>
        <fullName evidence="4">Reducing type I polyketide synthase</fullName>
    </submittedName>
</protein>
<feature type="domain" description="C2H2-type" evidence="3">
    <location>
        <begin position="223"/>
        <end position="245"/>
    </location>
</feature>
<dbReference type="AlphaFoldDB" id="A0AAW0QNL9"/>
<dbReference type="GO" id="GO:0008270">
    <property type="term" value="F:zinc ion binding"/>
    <property type="evidence" value="ECO:0007669"/>
    <property type="project" value="UniProtKB-KW"/>
</dbReference>
<dbReference type="PROSITE" id="PS50157">
    <property type="entry name" value="ZINC_FINGER_C2H2_2"/>
    <property type="match status" value="1"/>
</dbReference>
<dbReference type="EMBL" id="JAQQWP010000008">
    <property type="protein sequence ID" value="KAK8106781.1"/>
    <property type="molecule type" value="Genomic_DNA"/>
</dbReference>
<dbReference type="InterPro" id="IPR013087">
    <property type="entry name" value="Znf_C2H2_type"/>
</dbReference>
<keyword evidence="1" id="KW-0863">Zinc-finger</keyword>
<feature type="compositionally biased region" description="Polar residues" evidence="2">
    <location>
        <begin position="183"/>
        <end position="193"/>
    </location>
</feature>
<evidence type="ECO:0000313" key="5">
    <source>
        <dbReference type="Proteomes" id="UP001392437"/>
    </source>
</evidence>
<keyword evidence="1" id="KW-0862">Zinc</keyword>
<name>A0AAW0QNL9_9PEZI</name>
<feature type="region of interest" description="Disordered" evidence="2">
    <location>
        <begin position="183"/>
        <end position="205"/>
    </location>
</feature>
<proteinExistence type="predicted"/>
<organism evidence="4 5">
    <name type="scientific">Apiospora kogelbergensis</name>
    <dbReference type="NCBI Taxonomy" id="1337665"/>
    <lineage>
        <taxon>Eukaryota</taxon>
        <taxon>Fungi</taxon>
        <taxon>Dikarya</taxon>
        <taxon>Ascomycota</taxon>
        <taxon>Pezizomycotina</taxon>
        <taxon>Sordariomycetes</taxon>
        <taxon>Xylariomycetidae</taxon>
        <taxon>Amphisphaeriales</taxon>
        <taxon>Apiosporaceae</taxon>
        <taxon>Apiospora</taxon>
    </lineage>
</organism>
<dbReference type="Proteomes" id="UP001392437">
    <property type="component" value="Unassembled WGS sequence"/>
</dbReference>
<keyword evidence="1" id="KW-0479">Metal-binding</keyword>
<feature type="compositionally biased region" description="Basic residues" evidence="2">
    <location>
        <begin position="194"/>
        <end position="205"/>
    </location>
</feature>
<dbReference type="SUPFAM" id="SSF57667">
    <property type="entry name" value="beta-beta-alpha zinc fingers"/>
    <property type="match status" value="1"/>
</dbReference>
<dbReference type="Gene3D" id="3.30.160.60">
    <property type="entry name" value="Classic Zinc Finger"/>
    <property type="match status" value="1"/>
</dbReference>
<comment type="caution">
    <text evidence="4">The sequence shown here is derived from an EMBL/GenBank/DDBJ whole genome shotgun (WGS) entry which is preliminary data.</text>
</comment>
<accession>A0AAW0QNL9</accession>
<dbReference type="InterPro" id="IPR036236">
    <property type="entry name" value="Znf_C2H2_sf"/>
</dbReference>
<evidence type="ECO:0000259" key="3">
    <source>
        <dbReference type="PROSITE" id="PS50157"/>
    </source>
</evidence>
<sequence>MDYSSELGSALSWDGFEFIYYGADDAHQPQTSLDQGFDSRCSDILASYDQSIDWNIPFENVAELPASENIELSNASSQSGTTVTTPSNPDGHLDLDFEIVDTPDFSPAFINNQYGESQYEEFFVFPTPMLNSYNCNPSPPIHIGHNSPYLPTKLSNNINHTASAGSSVEAHRAGQLQAIAPAPSTTAISSVTSSKRKPYRATKPRVPRQCDLNREKRKKDKPVKCKLCPKAFAWNRELARHCEVHHSSGVARTRFVCPYPSCFNATRGERRTFTRFDNFTRHITNKHAAQPRPLQLCDSEFTERGCSLRVARVLPDQGLNAAKEENHKGSQALRKLELDNEDTKSRLVSERVGSIDALQFADMGHKRSVPVPEGHVEVQLFALGVNFQDIAVVLGLVPGDPSHLDLAAKGHDVRGSLYPTLPTVYLTSIYGLYHLAALGKGQRVLIHS</sequence>
<evidence type="ECO:0000313" key="4">
    <source>
        <dbReference type="EMBL" id="KAK8106781.1"/>
    </source>
</evidence>
<evidence type="ECO:0000256" key="2">
    <source>
        <dbReference type="SAM" id="MobiDB-lite"/>
    </source>
</evidence>
<gene>
    <name evidence="4" type="ORF">PG999_010140</name>
</gene>
<evidence type="ECO:0000256" key="1">
    <source>
        <dbReference type="PROSITE-ProRule" id="PRU00042"/>
    </source>
</evidence>